<accession>A0A0C9LU35</accession>
<dbReference type="InterPro" id="IPR001680">
    <property type="entry name" value="WD40_rpt"/>
</dbReference>
<feature type="repeat" description="WD" evidence="9">
    <location>
        <begin position="304"/>
        <end position="345"/>
    </location>
</feature>
<organism evidence="11">
    <name type="scientific">Mucor ambiguus</name>
    <dbReference type="NCBI Taxonomy" id="91626"/>
    <lineage>
        <taxon>Eukaryota</taxon>
        <taxon>Fungi</taxon>
        <taxon>Fungi incertae sedis</taxon>
        <taxon>Mucoromycota</taxon>
        <taxon>Mucoromycotina</taxon>
        <taxon>Mucoromycetes</taxon>
        <taxon>Mucorales</taxon>
        <taxon>Mucorineae</taxon>
        <taxon>Mucoraceae</taxon>
        <taxon>Mucor</taxon>
    </lineage>
</organism>
<dbReference type="Pfam" id="PF23586">
    <property type="entry name" value="Beta-prop_NWD2_C"/>
    <property type="match status" value="1"/>
</dbReference>
<dbReference type="InterPro" id="IPR036322">
    <property type="entry name" value="WD40_repeat_dom_sf"/>
</dbReference>
<dbReference type="Pfam" id="PF17814">
    <property type="entry name" value="LisH_TPL"/>
    <property type="match status" value="1"/>
</dbReference>
<feature type="domain" description="CTLH" evidence="10">
    <location>
        <begin position="40"/>
        <end position="92"/>
    </location>
</feature>
<dbReference type="GO" id="GO:0000398">
    <property type="term" value="P:mRNA splicing, via spliceosome"/>
    <property type="evidence" value="ECO:0007669"/>
    <property type="project" value="InterPro"/>
</dbReference>
<feature type="repeat" description="WD" evidence="9">
    <location>
        <begin position="211"/>
        <end position="252"/>
    </location>
</feature>
<keyword evidence="3" id="KW-0507">mRNA processing</keyword>
<comment type="similarity">
    <text evidence="7">Belongs to the WD repeat SMU1 family.</text>
</comment>
<dbReference type="PROSITE" id="PS50294">
    <property type="entry name" value="WD_REPEATS_REGION"/>
    <property type="match status" value="3"/>
</dbReference>
<dbReference type="SMART" id="SM00320">
    <property type="entry name" value="WD40"/>
    <property type="match status" value="6"/>
</dbReference>
<dbReference type="Proteomes" id="UP000053815">
    <property type="component" value="Unassembled WGS sequence"/>
</dbReference>
<dbReference type="InterPro" id="IPR054532">
    <property type="entry name" value="TPL_SMU1_LisH-like"/>
</dbReference>
<dbReference type="SMART" id="SM00667">
    <property type="entry name" value="LisH"/>
    <property type="match status" value="1"/>
</dbReference>
<evidence type="ECO:0000256" key="2">
    <source>
        <dbReference type="ARBA" id="ARBA00022574"/>
    </source>
</evidence>
<feature type="repeat" description="WD" evidence="9">
    <location>
        <begin position="261"/>
        <end position="302"/>
    </location>
</feature>
<dbReference type="GO" id="GO:0016607">
    <property type="term" value="C:nuclear speck"/>
    <property type="evidence" value="ECO:0007669"/>
    <property type="project" value="UniProtKB-SubCell"/>
</dbReference>
<evidence type="ECO:0000256" key="3">
    <source>
        <dbReference type="ARBA" id="ARBA00022664"/>
    </source>
</evidence>
<evidence type="ECO:0000256" key="1">
    <source>
        <dbReference type="ARBA" id="ARBA00004324"/>
    </source>
</evidence>
<dbReference type="PRINTS" id="PR00320">
    <property type="entry name" value="GPROTEINBRPT"/>
</dbReference>
<proteinExistence type="inferred from homology"/>
<evidence type="ECO:0000256" key="5">
    <source>
        <dbReference type="ARBA" id="ARBA00023187"/>
    </source>
</evidence>
<dbReference type="InterPro" id="IPR019775">
    <property type="entry name" value="WD40_repeat_CS"/>
</dbReference>
<evidence type="ECO:0000256" key="6">
    <source>
        <dbReference type="ARBA" id="ARBA00023242"/>
    </source>
</evidence>
<dbReference type="PROSITE" id="PS50896">
    <property type="entry name" value="LISH"/>
    <property type="match status" value="1"/>
</dbReference>
<dbReference type="PROSITE" id="PS50897">
    <property type="entry name" value="CTLH"/>
    <property type="match status" value="1"/>
</dbReference>
<dbReference type="InterPro" id="IPR006595">
    <property type="entry name" value="CTLH_C"/>
</dbReference>
<evidence type="ECO:0000259" key="10">
    <source>
        <dbReference type="PROSITE" id="PS50897"/>
    </source>
</evidence>
<dbReference type="AlphaFoldDB" id="A0A0C9LU35"/>
<evidence type="ECO:0000256" key="8">
    <source>
        <dbReference type="ARBA" id="ARBA00026184"/>
    </source>
</evidence>
<keyword evidence="6" id="KW-0539">Nucleus</keyword>
<sequence>MSIEIESEDVIRLLLQFLKENDYPEAAQALEDETTVKINTLENKEAFIKEIKQGEWDTVLKHTADLKIPPRKLMDLYEQVILELAELRELSAARTLLRQTEPMFILKQRHPERYLRLEHTLSRSLFDPKNSYPPGMTKEKKRNAIAQALANEVAVVEPARLITLLEDCVKWQQHQGLLPLDSEFDLFRGSDQVQETEDDAFADNNYTNIKLPGKKTYAEYTAFSPNGLYLVSGSVDGFIEVWNYLSGKLKKDLKYQAEENLMAMDQAVISLSFSADSEMLASGSTDGKIAIWKVQTGYCTRRFSPAHSQGVTSLCFNKDASQILSCSYDHSVKIHNIKSGKLVTSFEGHTSFVNSVLYNADNTQVITASSDETVKIWDITTGACLHSIQPQMGVKIQTLSLIPNTTTTQQQMVAILANNTAAILNDKGKVIQKITSKSDSKFITGTVSHQGKLLYTLSEDSFMHCFKISSGELLGQFKVCEEELIGLSSHPFTNVIAINSEKNRIYLYKHEEETSDNQ</sequence>
<keyword evidence="4" id="KW-0677">Repeat</keyword>
<dbReference type="PROSITE" id="PS00678">
    <property type="entry name" value="WD_REPEATS_1"/>
    <property type="match status" value="1"/>
</dbReference>
<dbReference type="InterPro" id="IPR056534">
    <property type="entry name" value="Beta-prop_NWD2_C"/>
</dbReference>
<keyword evidence="5" id="KW-0508">mRNA splicing</keyword>
<dbReference type="EMBL" id="DF836350">
    <property type="protein sequence ID" value="GAN04335.1"/>
    <property type="molecule type" value="Genomic_DNA"/>
</dbReference>
<comment type="subcellular location">
    <subcellularLocation>
        <location evidence="1">Nucleus speckle</location>
    </subcellularLocation>
</comment>
<dbReference type="InterPro" id="IPR020472">
    <property type="entry name" value="WD40_PAC1"/>
</dbReference>
<feature type="repeat" description="WD" evidence="9">
    <location>
        <begin position="346"/>
        <end position="387"/>
    </location>
</feature>
<dbReference type="PROSITE" id="PS50082">
    <property type="entry name" value="WD_REPEATS_2"/>
    <property type="match status" value="4"/>
</dbReference>
<dbReference type="InterPro" id="IPR045184">
    <property type="entry name" value="SMU1"/>
</dbReference>
<keyword evidence="12" id="KW-1185">Reference proteome</keyword>
<dbReference type="InterPro" id="IPR015943">
    <property type="entry name" value="WD40/YVTN_repeat-like_dom_sf"/>
</dbReference>
<dbReference type="CDD" id="cd00200">
    <property type="entry name" value="WD40"/>
    <property type="match status" value="1"/>
</dbReference>
<dbReference type="OrthoDB" id="538223at2759"/>
<dbReference type="PANTHER" id="PTHR22848">
    <property type="entry name" value="WD40 REPEAT PROTEIN"/>
    <property type="match status" value="1"/>
</dbReference>
<dbReference type="SUPFAM" id="SSF50978">
    <property type="entry name" value="WD40 repeat-like"/>
    <property type="match status" value="1"/>
</dbReference>
<dbReference type="Gene3D" id="2.130.10.10">
    <property type="entry name" value="YVTN repeat-like/Quinoprotein amine dehydrogenase"/>
    <property type="match status" value="1"/>
</dbReference>
<dbReference type="STRING" id="91626.A0A0C9LU35"/>
<evidence type="ECO:0000256" key="4">
    <source>
        <dbReference type="ARBA" id="ARBA00022737"/>
    </source>
</evidence>
<name>A0A0C9LU35_9FUNG</name>
<evidence type="ECO:0000256" key="9">
    <source>
        <dbReference type="PROSITE-ProRule" id="PRU00221"/>
    </source>
</evidence>
<gene>
    <name evidence="11" type="ORF">MAM1_0061c03795</name>
</gene>
<dbReference type="InterPro" id="IPR006594">
    <property type="entry name" value="LisH"/>
</dbReference>
<protein>
    <recommendedName>
        <fullName evidence="8">WD40 repeat-containing protein SMU1</fullName>
    </recommendedName>
</protein>
<evidence type="ECO:0000313" key="12">
    <source>
        <dbReference type="Proteomes" id="UP000053815"/>
    </source>
</evidence>
<keyword evidence="2 9" id="KW-0853">WD repeat</keyword>
<reference evidence="11" key="1">
    <citation type="submission" date="2014-09" db="EMBL/GenBank/DDBJ databases">
        <title>Draft genome sequence of an oleaginous Mucoromycotina fungus Mucor ambiguus NBRC6742.</title>
        <authorList>
            <person name="Takeda I."/>
            <person name="Yamane N."/>
            <person name="Morita T."/>
            <person name="Tamano K."/>
            <person name="Machida M."/>
            <person name="Baker S."/>
            <person name="Koike H."/>
        </authorList>
    </citation>
    <scope>NUCLEOTIDE SEQUENCE</scope>
    <source>
        <strain evidence="11">NBRC 6742</strain>
    </source>
</reference>
<evidence type="ECO:0000313" key="11">
    <source>
        <dbReference type="EMBL" id="GAN04335.1"/>
    </source>
</evidence>
<evidence type="ECO:0000256" key="7">
    <source>
        <dbReference type="ARBA" id="ARBA00025801"/>
    </source>
</evidence>